<evidence type="ECO:0000259" key="12">
    <source>
        <dbReference type="PROSITE" id="PS50262"/>
    </source>
</evidence>
<dbReference type="InterPro" id="IPR017452">
    <property type="entry name" value="GPCR_Rhodpsn_7TM"/>
</dbReference>
<dbReference type="Gene3D" id="1.20.1070.10">
    <property type="entry name" value="Rhodopsin 7-helix transmembrane proteins"/>
    <property type="match status" value="2"/>
</dbReference>
<evidence type="ECO:0000256" key="8">
    <source>
        <dbReference type="ARBA" id="ARBA00023180"/>
    </source>
</evidence>
<dbReference type="PANTHER" id="PTHR24246:SF27">
    <property type="entry name" value="ADENOSINE RECEPTOR, ISOFORM A"/>
    <property type="match status" value="1"/>
</dbReference>
<keyword evidence="4 11" id="KW-1133">Transmembrane helix</keyword>
<feature type="transmembrane region" description="Helical" evidence="11">
    <location>
        <begin position="133"/>
        <end position="155"/>
    </location>
</feature>
<reference evidence="13 14" key="1">
    <citation type="submission" date="2024-02" db="EMBL/GenBank/DDBJ databases">
        <authorList>
            <person name="Daric V."/>
            <person name="Darras S."/>
        </authorList>
    </citation>
    <scope>NUCLEOTIDE SEQUENCE [LARGE SCALE GENOMIC DNA]</scope>
</reference>
<feature type="transmembrane region" description="Helical" evidence="11">
    <location>
        <begin position="90"/>
        <end position="112"/>
    </location>
</feature>
<keyword evidence="2" id="KW-1003">Cell membrane</keyword>
<dbReference type="PANTHER" id="PTHR24246">
    <property type="entry name" value="OLFACTORY RECEPTOR AND ADENOSINE RECEPTOR"/>
    <property type="match status" value="1"/>
</dbReference>
<protein>
    <recommendedName>
        <fullName evidence="12">G-protein coupled receptors family 1 profile domain-containing protein</fullName>
    </recommendedName>
</protein>
<organism evidence="13 14">
    <name type="scientific">Clavelina lepadiformis</name>
    <name type="common">Light-bulb sea squirt</name>
    <name type="synonym">Ascidia lepadiformis</name>
    <dbReference type="NCBI Taxonomy" id="159417"/>
    <lineage>
        <taxon>Eukaryota</taxon>
        <taxon>Metazoa</taxon>
        <taxon>Chordata</taxon>
        <taxon>Tunicata</taxon>
        <taxon>Ascidiacea</taxon>
        <taxon>Aplousobranchia</taxon>
        <taxon>Clavelinidae</taxon>
        <taxon>Clavelina</taxon>
    </lineage>
</organism>
<keyword evidence="14" id="KW-1185">Reference proteome</keyword>
<evidence type="ECO:0000256" key="4">
    <source>
        <dbReference type="ARBA" id="ARBA00022989"/>
    </source>
</evidence>
<feature type="transmembrane region" description="Helical" evidence="11">
    <location>
        <begin position="344"/>
        <end position="364"/>
    </location>
</feature>
<dbReference type="InterPro" id="IPR000276">
    <property type="entry name" value="GPCR_Rhodpsn"/>
</dbReference>
<dbReference type="Proteomes" id="UP001642483">
    <property type="component" value="Unassembled WGS sequence"/>
</dbReference>
<evidence type="ECO:0000256" key="9">
    <source>
        <dbReference type="ARBA" id="ARBA00023224"/>
    </source>
</evidence>
<dbReference type="EMBL" id="CAWYQH010000141">
    <property type="protein sequence ID" value="CAK8694171.1"/>
    <property type="molecule type" value="Genomic_DNA"/>
</dbReference>
<keyword evidence="9 10" id="KW-0807">Transducer</keyword>
<feature type="transmembrane region" description="Helical" evidence="11">
    <location>
        <begin position="217"/>
        <end position="235"/>
    </location>
</feature>
<feature type="transmembrane region" description="Helical" evidence="11">
    <location>
        <begin position="483"/>
        <end position="504"/>
    </location>
</feature>
<keyword evidence="5 10" id="KW-0297">G-protein coupled receptor</keyword>
<feature type="transmembrane region" description="Helical" evidence="11">
    <location>
        <begin position="175"/>
        <end position="196"/>
    </location>
</feature>
<proteinExistence type="inferred from homology"/>
<evidence type="ECO:0000256" key="5">
    <source>
        <dbReference type="ARBA" id="ARBA00023040"/>
    </source>
</evidence>
<evidence type="ECO:0000256" key="10">
    <source>
        <dbReference type="RuleBase" id="RU000688"/>
    </source>
</evidence>
<accession>A0ABP0GT88</accession>
<dbReference type="SUPFAM" id="SSF81321">
    <property type="entry name" value="Family A G protein-coupled receptor-like"/>
    <property type="match status" value="2"/>
</dbReference>
<feature type="domain" description="G-protein coupled receptors family 1 profile" evidence="12">
    <location>
        <begin position="105"/>
        <end position="504"/>
    </location>
</feature>
<comment type="subcellular location">
    <subcellularLocation>
        <location evidence="1">Cell membrane</location>
        <topology evidence="1">Multi-pass membrane protein</topology>
    </subcellularLocation>
</comment>
<evidence type="ECO:0000256" key="2">
    <source>
        <dbReference type="ARBA" id="ARBA00022475"/>
    </source>
</evidence>
<evidence type="ECO:0000256" key="3">
    <source>
        <dbReference type="ARBA" id="ARBA00022692"/>
    </source>
</evidence>
<sequence>MEEYMQMYQPAALIPDRLPTDYGLYEKNCKSDKQNDQLEFEATIIHTEYNHSLLCAFPGICRANTSKIYIECFNKTLLDCQECGVFRGALFLFLAVCLGLAILVGNGLTIYLGFRRCKRGKASKMDICRSSLAFADILISIQLLVVVTYNFSWSMNMTPLGLDKEQLALRESPQAYAAGISFLLGITSSIYHLLYLSIERFYAVTKPFNYRWQNKKSVYAGVAMVWILSTMTVSLTYGTRPFVKKCCKLCAGSSEESSQNQLHQKKPPALKRKYDISIWSMNSTPFELDRVQWDLRGSPQAIAGGMCILLAITSSTYHLALMAMERFYAIAPPFKYKWQSTKSVYLGIGMVWILTSISSSLVAVSKEITFTYSAPVFLFLPIPLKMMRGSNSNMAIGTFIIFYLFPYLLTNVLILATGILLRQRQNLAINKCRKFVATATNKNKLLRKARPLITIAIMQTLFTITLLPLLVIVYLLYSGSLEWTTISTVLLICYYFALSNRLVLNTTPF</sequence>
<gene>
    <name evidence="13" type="ORF">CVLEPA_LOCUS27430</name>
</gene>
<comment type="caution">
    <text evidence="13">The sequence shown here is derived from an EMBL/GenBank/DDBJ whole genome shotgun (WGS) entry which is preliminary data.</text>
</comment>
<dbReference type="PROSITE" id="PS50262">
    <property type="entry name" value="G_PROTEIN_RECEP_F1_2"/>
    <property type="match status" value="1"/>
</dbReference>
<evidence type="ECO:0000256" key="1">
    <source>
        <dbReference type="ARBA" id="ARBA00004651"/>
    </source>
</evidence>
<keyword evidence="3 10" id="KW-0812">Transmembrane</keyword>
<comment type="similarity">
    <text evidence="10">Belongs to the G-protein coupled receptor 1 family.</text>
</comment>
<dbReference type="PRINTS" id="PR00237">
    <property type="entry name" value="GPCRRHODOPSN"/>
</dbReference>
<evidence type="ECO:0000313" key="14">
    <source>
        <dbReference type="Proteomes" id="UP001642483"/>
    </source>
</evidence>
<name>A0ABP0GT88_CLALP</name>
<feature type="transmembrane region" description="Helical" evidence="11">
    <location>
        <begin position="452"/>
        <end position="477"/>
    </location>
</feature>
<evidence type="ECO:0000256" key="6">
    <source>
        <dbReference type="ARBA" id="ARBA00023136"/>
    </source>
</evidence>
<dbReference type="PROSITE" id="PS00237">
    <property type="entry name" value="G_PROTEIN_RECEP_F1_1"/>
    <property type="match status" value="2"/>
</dbReference>
<keyword evidence="6 11" id="KW-0472">Membrane</keyword>
<feature type="transmembrane region" description="Helical" evidence="11">
    <location>
        <begin position="301"/>
        <end position="323"/>
    </location>
</feature>
<evidence type="ECO:0000256" key="11">
    <source>
        <dbReference type="SAM" id="Phobius"/>
    </source>
</evidence>
<dbReference type="Pfam" id="PF00001">
    <property type="entry name" value="7tm_1"/>
    <property type="match status" value="2"/>
</dbReference>
<feature type="transmembrane region" description="Helical" evidence="11">
    <location>
        <begin position="394"/>
        <end position="421"/>
    </location>
</feature>
<dbReference type="CDD" id="cd00637">
    <property type="entry name" value="7tm_classA_rhodopsin-like"/>
    <property type="match status" value="2"/>
</dbReference>
<evidence type="ECO:0000313" key="13">
    <source>
        <dbReference type="EMBL" id="CAK8694171.1"/>
    </source>
</evidence>
<keyword evidence="8" id="KW-0325">Glycoprotein</keyword>
<keyword evidence="7 10" id="KW-0675">Receptor</keyword>
<evidence type="ECO:0000256" key="7">
    <source>
        <dbReference type="ARBA" id="ARBA00023170"/>
    </source>
</evidence>